<sequence length="144" mass="16487">MTIEEIFQLINANPAFHLATVEGDQPRCRGMFLYRADGNGIIFHSGSMKDVHKQIAKNPKVEMCFNDFKNGVQVRVAGTLEIVEDKVLKDEICEHPSRKFLKDWRESGTLDDFYNSFKVYRLKGGKAVSWTMETNFAPKVEIVL</sequence>
<organism evidence="2 3">
    <name type="scientific">candidate division WOR-1 bacterium RIFOXYB2_FULL_37_13</name>
    <dbReference type="NCBI Taxonomy" id="1802579"/>
    <lineage>
        <taxon>Bacteria</taxon>
        <taxon>Bacillati</taxon>
        <taxon>Saganbacteria</taxon>
    </lineage>
</organism>
<dbReference type="Proteomes" id="UP000178417">
    <property type="component" value="Unassembled WGS sequence"/>
</dbReference>
<evidence type="ECO:0000313" key="3">
    <source>
        <dbReference type="Proteomes" id="UP000178417"/>
    </source>
</evidence>
<gene>
    <name evidence="2" type="ORF">A2310_03545</name>
</gene>
<dbReference type="AlphaFoldDB" id="A0A1F4SDX0"/>
<protein>
    <submittedName>
        <fullName evidence="2">Pyridoxamine 5'-phosphate oxidase</fullName>
    </submittedName>
</protein>
<dbReference type="SUPFAM" id="SSF50475">
    <property type="entry name" value="FMN-binding split barrel"/>
    <property type="match status" value="1"/>
</dbReference>
<dbReference type="Gene3D" id="2.30.110.10">
    <property type="entry name" value="Electron Transport, Fmn-binding Protein, Chain A"/>
    <property type="match status" value="1"/>
</dbReference>
<reference evidence="2 3" key="1">
    <citation type="journal article" date="2016" name="Nat. Commun.">
        <title>Thousands of microbial genomes shed light on interconnected biogeochemical processes in an aquifer system.</title>
        <authorList>
            <person name="Anantharaman K."/>
            <person name="Brown C.T."/>
            <person name="Hug L.A."/>
            <person name="Sharon I."/>
            <person name="Castelle C.J."/>
            <person name="Probst A.J."/>
            <person name="Thomas B.C."/>
            <person name="Singh A."/>
            <person name="Wilkins M.J."/>
            <person name="Karaoz U."/>
            <person name="Brodie E.L."/>
            <person name="Williams K.H."/>
            <person name="Hubbard S.S."/>
            <person name="Banfield J.F."/>
        </authorList>
    </citation>
    <scope>NUCLEOTIDE SEQUENCE [LARGE SCALE GENOMIC DNA]</scope>
</reference>
<evidence type="ECO:0000259" key="1">
    <source>
        <dbReference type="Pfam" id="PF01243"/>
    </source>
</evidence>
<dbReference type="STRING" id="1802579.A2310_03545"/>
<comment type="caution">
    <text evidence="2">The sequence shown here is derived from an EMBL/GenBank/DDBJ whole genome shotgun (WGS) entry which is preliminary data.</text>
</comment>
<dbReference type="Pfam" id="PF01243">
    <property type="entry name" value="PNPOx_N"/>
    <property type="match status" value="1"/>
</dbReference>
<proteinExistence type="predicted"/>
<name>A0A1F4SDX0_UNCSA</name>
<dbReference type="InterPro" id="IPR012349">
    <property type="entry name" value="Split_barrel_FMN-bd"/>
</dbReference>
<accession>A0A1F4SDX0</accession>
<dbReference type="InterPro" id="IPR011576">
    <property type="entry name" value="Pyridox_Oxase_N"/>
</dbReference>
<evidence type="ECO:0000313" key="2">
    <source>
        <dbReference type="EMBL" id="OGC18622.1"/>
    </source>
</evidence>
<dbReference type="EMBL" id="MEUB01000070">
    <property type="protein sequence ID" value="OGC18622.1"/>
    <property type="molecule type" value="Genomic_DNA"/>
</dbReference>
<feature type="domain" description="Pyridoxamine 5'-phosphate oxidase N-terminal" evidence="1">
    <location>
        <begin position="4"/>
        <end position="94"/>
    </location>
</feature>